<name>A0A670ZXW3_PSETE</name>
<dbReference type="InterPro" id="IPR001841">
    <property type="entry name" value="Znf_RING"/>
</dbReference>
<dbReference type="SUPFAM" id="SSF57850">
    <property type="entry name" value="RING/U-box"/>
    <property type="match status" value="1"/>
</dbReference>
<dbReference type="FunFam" id="3.50.30.30:FF:000003">
    <property type="entry name" value="E3 ubiquitin-protein ligase RNF128"/>
    <property type="match status" value="1"/>
</dbReference>
<evidence type="ECO:0000256" key="5">
    <source>
        <dbReference type="ARBA" id="ARBA00022833"/>
    </source>
</evidence>
<keyword evidence="3" id="KW-0479">Metal-binding</keyword>
<evidence type="ECO:0000313" key="14">
    <source>
        <dbReference type="Proteomes" id="UP000472273"/>
    </source>
</evidence>
<protein>
    <submittedName>
        <fullName evidence="13">Ring finger protein 128</fullName>
    </submittedName>
</protein>
<dbReference type="InterPro" id="IPR003137">
    <property type="entry name" value="PA_domain"/>
</dbReference>
<gene>
    <name evidence="13" type="primary">RNF128</name>
</gene>
<dbReference type="GO" id="GO:0005794">
    <property type="term" value="C:Golgi apparatus"/>
    <property type="evidence" value="ECO:0007669"/>
    <property type="project" value="Ensembl"/>
</dbReference>
<dbReference type="KEGG" id="ptex:113437757"/>
<dbReference type="Proteomes" id="UP000472273">
    <property type="component" value="Unplaced"/>
</dbReference>
<evidence type="ECO:0000256" key="2">
    <source>
        <dbReference type="ARBA" id="ARBA00022692"/>
    </source>
</evidence>
<dbReference type="Gene3D" id="3.50.30.30">
    <property type="match status" value="1"/>
</dbReference>
<feature type="compositionally biased region" description="Polar residues" evidence="9">
    <location>
        <begin position="336"/>
        <end position="349"/>
    </location>
</feature>
<keyword evidence="4 8" id="KW-0863">Zinc-finger</keyword>
<dbReference type="Pfam" id="PF13639">
    <property type="entry name" value="zf-RING_2"/>
    <property type="match status" value="1"/>
</dbReference>
<reference evidence="13" key="1">
    <citation type="submission" date="2025-08" db="UniProtKB">
        <authorList>
            <consortium name="Ensembl"/>
        </authorList>
    </citation>
    <scope>IDENTIFICATION</scope>
</reference>
<feature type="region of interest" description="Disordered" evidence="9">
    <location>
        <begin position="332"/>
        <end position="420"/>
    </location>
</feature>
<evidence type="ECO:0000256" key="11">
    <source>
        <dbReference type="SAM" id="SignalP"/>
    </source>
</evidence>
<dbReference type="CDD" id="cd16802">
    <property type="entry name" value="RING-H2_RNF128-like"/>
    <property type="match status" value="1"/>
</dbReference>
<dbReference type="GO" id="GO:0016020">
    <property type="term" value="C:membrane"/>
    <property type="evidence" value="ECO:0007669"/>
    <property type="project" value="UniProtKB-SubCell"/>
</dbReference>
<dbReference type="GO" id="GO:0031647">
    <property type="term" value="P:regulation of protein stability"/>
    <property type="evidence" value="ECO:0007669"/>
    <property type="project" value="Ensembl"/>
</dbReference>
<dbReference type="Pfam" id="PF02225">
    <property type="entry name" value="PA"/>
    <property type="match status" value="1"/>
</dbReference>
<dbReference type="GO" id="GO:0061630">
    <property type="term" value="F:ubiquitin protein ligase activity"/>
    <property type="evidence" value="ECO:0007669"/>
    <property type="project" value="Ensembl"/>
</dbReference>
<evidence type="ECO:0000256" key="3">
    <source>
        <dbReference type="ARBA" id="ARBA00022723"/>
    </source>
</evidence>
<dbReference type="SMART" id="SM00184">
    <property type="entry name" value="RING"/>
    <property type="match status" value="1"/>
</dbReference>
<keyword evidence="2 10" id="KW-0812">Transmembrane</keyword>
<dbReference type="PANTHER" id="PTHR46539">
    <property type="entry name" value="E3 UBIQUITIN-PROTEIN LIGASE ATL42"/>
    <property type="match status" value="1"/>
</dbReference>
<evidence type="ECO:0000313" key="13">
    <source>
        <dbReference type="Ensembl" id="ENSPTXP00000027543.1"/>
    </source>
</evidence>
<feature type="domain" description="RING-type" evidence="12">
    <location>
        <begin position="274"/>
        <end position="315"/>
    </location>
</feature>
<dbReference type="Ensembl" id="ENSPTXT00000028382.1">
    <property type="protein sequence ID" value="ENSPTXP00000027543.1"/>
    <property type="gene ID" value="ENSPTXG00000018971.1"/>
</dbReference>
<reference evidence="13" key="2">
    <citation type="submission" date="2025-09" db="UniProtKB">
        <authorList>
            <consortium name="Ensembl"/>
        </authorList>
    </citation>
    <scope>IDENTIFICATION</scope>
</reference>
<dbReference type="RefSeq" id="XP_026558662.1">
    <property type="nucleotide sequence ID" value="XM_026702877.1"/>
</dbReference>
<dbReference type="AlphaFoldDB" id="A0A670ZXW3"/>
<evidence type="ECO:0000256" key="1">
    <source>
        <dbReference type="ARBA" id="ARBA00004370"/>
    </source>
</evidence>
<dbReference type="GeneTree" id="ENSGT00940000158347"/>
<feature type="transmembrane region" description="Helical" evidence="10">
    <location>
        <begin position="203"/>
        <end position="225"/>
    </location>
</feature>
<dbReference type="GO" id="GO:0001818">
    <property type="term" value="P:negative regulation of cytokine production"/>
    <property type="evidence" value="ECO:0007669"/>
    <property type="project" value="Ensembl"/>
</dbReference>
<dbReference type="Gene3D" id="3.30.40.10">
    <property type="entry name" value="Zinc/RING finger domain, C3HC4 (zinc finger)"/>
    <property type="match status" value="1"/>
</dbReference>
<sequence length="420" mass="45249">MRRSGSARASSSSSSLGAPLLAALLGLLTLGPLGLGPRPAGAQSVWTAWLNVSWRLPGSNVSAWNADEGGLFGQDSPVRPAAGLVVAPDAREGLNACSPRSNFSGAPAHQPWVALVQRGGGCMFSVKINAAARLRAQAVAVFNYDGAAGPEVQTMTHPGTGNIVAIMISYAKGREILQKIEKGYQVTMAIEVGKKHGSWMNNYSIFFVSVSFFIVTAATVGYFIFYSTRRLRVARAQNRRQRRLKEDARKAIGQLQLRTLKQGDKETGPDADSCAVCIEAYKPNDVVRILTCNHLFHKSCIDPWLLEHRTCPMCKCDILKALGIEVDIEERGEATQAPTASSEASNVPSVNEEDNHSETASSGYASVQGAEEPAPEERVTPESDHLHLVNASQMPEVDTLPHLDNPGFEGDETQEQPVKS</sequence>
<evidence type="ECO:0000256" key="4">
    <source>
        <dbReference type="ARBA" id="ARBA00022771"/>
    </source>
</evidence>
<dbReference type="GeneID" id="113437757"/>
<feature type="chain" id="PRO_5025606180" evidence="11">
    <location>
        <begin position="43"/>
        <end position="420"/>
    </location>
</feature>
<proteinExistence type="predicted"/>
<keyword evidence="7 10" id="KW-0472">Membrane</keyword>
<dbReference type="GO" id="GO:0005770">
    <property type="term" value="C:late endosome"/>
    <property type="evidence" value="ECO:0007669"/>
    <property type="project" value="Ensembl"/>
</dbReference>
<dbReference type="GO" id="GO:0005783">
    <property type="term" value="C:endoplasmic reticulum"/>
    <property type="evidence" value="ECO:0007669"/>
    <property type="project" value="Ensembl"/>
</dbReference>
<dbReference type="FunFam" id="3.30.40.10:FF:000009">
    <property type="entry name" value="E3 ubiquitin-protein ligase RNF130"/>
    <property type="match status" value="1"/>
</dbReference>
<organism evidence="13 14">
    <name type="scientific">Pseudonaja textilis</name>
    <name type="common">Eastern brown snake</name>
    <dbReference type="NCBI Taxonomy" id="8673"/>
    <lineage>
        <taxon>Eukaryota</taxon>
        <taxon>Metazoa</taxon>
        <taxon>Chordata</taxon>
        <taxon>Craniata</taxon>
        <taxon>Vertebrata</taxon>
        <taxon>Euteleostomi</taxon>
        <taxon>Lepidosauria</taxon>
        <taxon>Squamata</taxon>
        <taxon>Bifurcata</taxon>
        <taxon>Unidentata</taxon>
        <taxon>Episquamata</taxon>
        <taxon>Toxicofera</taxon>
        <taxon>Serpentes</taxon>
        <taxon>Colubroidea</taxon>
        <taxon>Elapidae</taxon>
        <taxon>Hydrophiinae</taxon>
        <taxon>Pseudonaja</taxon>
    </lineage>
</organism>
<comment type="subcellular location">
    <subcellularLocation>
        <location evidence="1">Membrane</location>
    </subcellularLocation>
</comment>
<feature type="compositionally biased region" description="Basic and acidic residues" evidence="9">
    <location>
        <begin position="375"/>
        <end position="387"/>
    </location>
</feature>
<evidence type="ECO:0000256" key="7">
    <source>
        <dbReference type="ARBA" id="ARBA00023136"/>
    </source>
</evidence>
<dbReference type="InterPro" id="IPR013083">
    <property type="entry name" value="Znf_RING/FYVE/PHD"/>
</dbReference>
<dbReference type="CTD" id="79589"/>
<keyword evidence="6 10" id="KW-1133">Transmembrane helix</keyword>
<feature type="signal peptide" evidence="11">
    <location>
        <begin position="1"/>
        <end position="42"/>
    </location>
</feature>
<evidence type="ECO:0000256" key="8">
    <source>
        <dbReference type="PROSITE-ProRule" id="PRU00175"/>
    </source>
</evidence>
<dbReference type="PANTHER" id="PTHR46539:SF27">
    <property type="entry name" value="RING FINGER PROTEIN 128"/>
    <property type="match status" value="1"/>
</dbReference>
<keyword evidence="11" id="KW-0732">Signal</keyword>
<evidence type="ECO:0000256" key="9">
    <source>
        <dbReference type="SAM" id="MobiDB-lite"/>
    </source>
</evidence>
<evidence type="ECO:0000256" key="6">
    <source>
        <dbReference type="ARBA" id="ARBA00022989"/>
    </source>
</evidence>
<accession>A0A670ZXW3</accession>
<dbReference type="OrthoDB" id="5357315at2759"/>
<dbReference type="PROSITE" id="PS50089">
    <property type="entry name" value="ZF_RING_2"/>
    <property type="match status" value="1"/>
</dbReference>
<dbReference type="GO" id="GO:0008270">
    <property type="term" value="F:zinc ion binding"/>
    <property type="evidence" value="ECO:0007669"/>
    <property type="project" value="UniProtKB-KW"/>
</dbReference>
<dbReference type="OMA" id="NKSRFFW"/>
<evidence type="ECO:0000256" key="10">
    <source>
        <dbReference type="SAM" id="Phobius"/>
    </source>
</evidence>
<dbReference type="CDD" id="cd02122">
    <property type="entry name" value="PA_GRAIL_like"/>
    <property type="match status" value="1"/>
</dbReference>
<keyword evidence="5" id="KW-0862">Zinc</keyword>
<keyword evidence="14" id="KW-1185">Reference proteome</keyword>
<evidence type="ECO:0000259" key="12">
    <source>
        <dbReference type="PROSITE" id="PS50089"/>
    </source>
</evidence>